<dbReference type="SMART" id="SM00937">
    <property type="entry name" value="PCRF"/>
    <property type="match status" value="1"/>
</dbReference>
<dbReference type="InterPro" id="IPR045853">
    <property type="entry name" value="Pep_chain_release_fac_I_sf"/>
</dbReference>
<dbReference type="PANTHER" id="PTHR43116:SF3">
    <property type="entry name" value="CLASS I PEPTIDE CHAIN RELEASE FACTOR"/>
    <property type="match status" value="1"/>
</dbReference>
<feature type="region of interest" description="Disordered" evidence="2">
    <location>
        <begin position="1"/>
        <end position="21"/>
    </location>
</feature>
<feature type="region of interest" description="Disordered" evidence="2">
    <location>
        <begin position="59"/>
        <end position="79"/>
    </location>
</feature>
<dbReference type="Pfam" id="PF00472">
    <property type="entry name" value="RF-1"/>
    <property type="match status" value="1"/>
</dbReference>
<comment type="caution">
    <text evidence="4">The sequence shown here is derived from an EMBL/GenBank/DDBJ whole genome shotgun (WGS) entry which is preliminary data.</text>
</comment>
<gene>
    <name evidence="4" type="ORF">PCOR1329_LOCUS62206</name>
</gene>
<evidence type="ECO:0000256" key="2">
    <source>
        <dbReference type="SAM" id="MobiDB-lite"/>
    </source>
</evidence>
<feature type="domain" description="Peptide chain release factor" evidence="3">
    <location>
        <begin position="175"/>
        <end position="292"/>
    </location>
</feature>
<dbReference type="Gene3D" id="1.20.58.410">
    <property type="entry name" value="Release factor"/>
    <property type="match status" value="1"/>
</dbReference>
<evidence type="ECO:0000259" key="3">
    <source>
        <dbReference type="SMART" id="SM00937"/>
    </source>
</evidence>
<reference evidence="4" key="1">
    <citation type="submission" date="2023-10" db="EMBL/GenBank/DDBJ databases">
        <authorList>
            <person name="Chen Y."/>
            <person name="Shah S."/>
            <person name="Dougan E. K."/>
            <person name="Thang M."/>
            <person name="Chan C."/>
        </authorList>
    </citation>
    <scope>NUCLEOTIDE SEQUENCE [LARGE SCALE GENOMIC DNA]</scope>
</reference>
<accession>A0ABN9W0P8</accession>
<evidence type="ECO:0000313" key="5">
    <source>
        <dbReference type="Proteomes" id="UP001189429"/>
    </source>
</evidence>
<name>A0ABN9W0P8_9DINO</name>
<dbReference type="PANTHER" id="PTHR43116">
    <property type="entry name" value="PEPTIDE CHAIN RELEASE FACTOR 2"/>
    <property type="match status" value="1"/>
</dbReference>
<evidence type="ECO:0000256" key="1">
    <source>
        <dbReference type="ARBA" id="ARBA00010835"/>
    </source>
</evidence>
<dbReference type="EMBL" id="CAUYUJ010017848">
    <property type="protein sequence ID" value="CAK0878446.1"/>
    <property type="molecule type" value="Genomic_DNA"/>
</dbReference>
<dbReference type="Gene3D" id="3.30.70.1660">
    <property type="match status" value="1"/>
</dbReference>
<keyword evidence="5" id="KW-1185">Reference proteome</keyword>
<dbReference type="InterPro" id="IPR000352">
    <property type="entry name" value="Pep_chain_release_fac_I"/>
</dbReference>
<dbReference type="Gene3D" id="3.30.160.20">
    <property type="match status" value="1"/>
</dbReference>
<dbReference type="SUPFAM" id="SSF75620">
    <property type="entry name" value="Release factor"/>
    <property type="match status" value="1"/>
</dbReference>
<proteinExistence type="inferred from homology"/>
<sequence>MAAPARSNSAAPPALPGAPGRRGALAGAVLRARGPGRCERGPLLGCALVAHGGALVARGGRRPRHAGGAARPEGQGGARLAGRATAVEAEPQLRMHEVKELLSAARRRSAVVLEARGVGAPGWGEKAAQAREASNAAGLWDDPARAARVIAELQAIESAERSARTFAEAEEEMVAALELAGEADAGGEAQLFLQEAKGVHEAWVSALDKMERAVLMSGEFDELGCELRIFAGAGGDEACDWVSMLERMYSGFSQSQGWRFERLDFEPGASLGMKSVEASIEGAFAYGMLRTEQGTHRLVRVWNGKRQTTFAGVEVIPTLPEDRIDEIDVPESDLEFSFFRAGGKGGQNVNKVETACRIKHVPTGLTQECREERSQLTNKSRALARLKAKLVAVMQQQRPGARPSCGVQWGPMLRSTLLASRVPWVPWVSMLSLWKA</sequence>
<protein>
    <recommendedName>
        <fullName evidence="3">Peptide chain release factor domain-containing protein</fullName>
    </recommendedName>
</protein>
<comment type="similarity">
    <text evidence="1">Belongs to the prokaryotic/mitochondrial release factor family.</text>
</comment>
<evidence type="ECO:0000313" key="4">
    <source>
        <dbReference type="EMBL" id="CAK0878446.1"/>
    </source>
</evidence>
<dbReference type="Proteomes" id="UP001189429">
    <property type="component" value="Unassembled WGS sequence"/>
</dbReference>
<dbReference type="InterPro" id="IPR005139">
    <property type="entry name" value="PCRF"/>
</dbReference>
<organism evidence="4 5">
    <name type="scientific">Prorocentrum cordatum</name>
    <dbReference type="NCBI Taxonomy" id="2364126"/>
    <lineage>
        <taxon>Eukaryota</taxon>
        <taxon>Sar</taxon>
        <taxon>Alveolata</taxon>
        <taxon>Dinophyceae</taxon>
        <taxon>Prorocentrales</taxon>
        <taxon>Prorocentraceae</taxon>
        <taxon>Prorocentrum</taxon>
    </lineage>
</organism>
<dbReference type="Pfam" id="PF03462">
    <property type="entry name" value="PCRF"/>
    <property type="match status" value="1"/>
</dbReference>